<organism evidence="1 2">
    <name type="scientific">Aspergillus brunneoviolaceus CBS 621.78</name>
    <dbReference type="NCBI Taxonomy" id="1450534"/>
    <lineage>
        <taxon>Eukaryota</taxon>
        <taxon>Fungi</taxon>
        <taxon>Dikarya</taxon>
        <taxon>Ascomycota</taxon>
        <taxon>Pezizomycotina</taxon>
        <taxon>Eurotiomycetes</taxon>
        <taxon>Eurotiomycetidae</taxon>
        <taxon>Eurotiales</taxon>
        <taxon>Aspergillaceae</taxon>
        <taxon>Aspergillus</taxon>
        <taxon>Aspergillus subgen. Circumdati</taxon>
    </lineage>
</organism>
<name>A0ACD1GA73_9EURO</name>
<gene>
    <name evidence="1" type="ORF">BO95DRAFT_121140</name>
</gene>
<protein>
    <submittedName>
        <fullName evidence="1">Uncharacterized protein</fullName>
    </submittedName>
</protein>
<proteinExistence type="predicted"/>
<sequence>MPRQRSQSTPKFVYPLPREDDLDTTKTTTTTTTTTQLIKSGNHAHNYDVPSPAKNPRPNCMLSKVWSHSEVLTSPPPGFPVLRTYFVLELVNNSRGLHFCVRVGFVCEYESLFVCPPHSVFCMWASVLLGLYYSGGAVVMLTIRERNDSTMEEGEKVLLVCSCFHSTRSGESSYLKGLYRR</sequence>
<evidence type="ECO:0000313" key="1">
    <source>
        <dbReference type="EMBL" id="RAH46006.1"/>
    </source>
</evidence>
<keyword evidence="2" id="KW-1185">Reference proteome</keyword>
<dbReference type="Proteomes" id="UP000249057">
    <property type="component" value="Unassembled WGS sequence"/>
</dbReference>
<evidence type="ECO:0000313" key="2">
    <source>
        <dbReference type="Proteomes" id="UP000249057"/>
    </source>
</evidence>
<dbReference type="EMBL" id="KZ825340">
    <property type="protein sequence ID" value="RAH46006.1"/>
    <property type="molecule type" value="Genomic_DNA"/>
</dbReference>
<accession>A0ACD1GA73</accession>
<reference evidence="1" key="1">
    <citation type="submission" date="2018-02" db="EMBL/GenBank/DDBJ databases">
        <title>The genomes of Aspergillus section Nigri reveals drivers in fungal speciation.</title>
        <authorList>
            <consortium name="DOE Joint Genome Institute"/>
            <person name="Vesth T.C."/>
            <person name="Nybo J."/>
            <person name="Theobald S."/>
            <person name="Brandl J."/>
            <person name="Frisvad J.C."/>
            <person name="Nielsen K.F."/>
            <person name="Lyhne E.K."/>
            <person name="Kogle M.E."/>
            <person name="Kuo A."/>
            <person name="Riley R."/>
            <person name="Clum A."/>
            <person name="Nolan M."/>
            <person name="Lipzen A."/>
            <person name="Salamov A."/>
            <person name="Henrissat B."/>
            <person name="Wiebenga A."/>
            <person name="De vries R.P."/>
            <person name="Grigoriev I.V."/>
            <person name="Mortensen U.H."/>
            <person name="Andersen M.R."/>
            <person name="Baker S.E."/>
        </authorList>
    </citation>
    <scope>NUCLEOTIDE SEQUENCE</scope>
    <source>
        <strain evidence="1">CBS 621.78</strain>
    </source>
</reference>